<dbReference type="GO" id="GO:0016787">
    <property type="term" value="F:hydrolase activity"/>
    <property type="evidence" value="ECO:0007669"/>
    <property type="project" value="UniProtKB-KW"/>
</dbReference>
<keyword evidence="2" id="KW-1185">Reference proteome</keyword>
<comment type="caution">
    <text evidence="1">The sequence shown here is derived from an EMBL/GenBank/DDBJ whole genome shotgun (WGS) entry which is preliminary data.</text>
</comment>
<dbReference type="EMBL" id="JYNV01000103">
    <property type="protein sequence ID" value="KZM26570.1"/>
    <property type="molecule type" value="Genomic_DNA"/>
</dbReference>
<dbReference type="PANTHER" id="PTHR33307">
    <property type="entry name" value="ALPHA-RHAMNOSIDASE (EUROFUNG)"/>
    <property type="match status" value="1"/>
</dbReference>
<proteinExistence type="predicted"/>
<dbReference type="AlphaFoldDB" id="A0A163JST2"/>
<dbReference type="InterPro" id="IPR008902">
    <property type="entry name" value="Rhamnosid_concanavalin"/>
</dbReference>
<dbReference type="Gene3D" id="2.60.120.260">
    <property type="entry name" value="Galactose-binding domain-like"/>
    <property type="match status" value="1"/>
</dbReference>
<keyword evidence="1" id="KW-0378">Hydrolase</keyword>
<accession>A0A163JST2</accession>
<dbReference type="Proteomes" id="UP000076837">
    <property type="component" value="Unassembled WGS sequence"/>
</dbReference>
<reference evidence="1 2" key="1">
    <citation type="journal article" date="2016" name="Sci. Rep.">
        <title>Draft genome sequencing and secretome analysis of fungal phytopathogen Ascochyta rabiei provides insight into the necrotrophic effector repertoire.</title>
        <authorList>
            <person name="Verma S."/>
            <person name="Gazara R.K."/>
            <person name="Nizam S."/>
            <person name="Parween S."/>
            <person name="Chattopadhyay D."/>
            <person name="Verma P.K."/>
        </authorList>
    </citation>
    <scope>NUCLEOTIDE SEQUENCE [LARGE SCALE GENOMIC DNA]</scope>
    <source>
        <strain evidence="1 2">ArDII</strain>
    </source>
</reference>
<dbReference type="InterPro" id="IPR035396">
    <property type="entry name" value="Bac_rhamnosid6H"/>
</dbReference>
<name>A0A163JST2_DIDRA</name>
<dbReference type="Pfam" id="PF05592">
    <property type="entry name" value="Bac_rhamnosid"/>
    <property type="match status" value="1"/>
</dbReference>
<dbReference type="PANTHER" id="PTHR33307:SF11">
    <property type="entry name" value="ALPHA-L-RHAMNOSIDASE"/>
    <property type="match status" value="1"/>
</dbReference>
<sequence>MYSSETKDLRAYAEGWDAPEFGEDDQWKKATPVTSPRGKLKSQKTFELGTAAFDTGQNMTTTVKLQVRGPAGAEVLIRFPKTIDNEGRVLMPNPIFQQFETGVFCKYTLPGNGILTWEPDFCVTSAQYTQVESVALESKNPNHLRVVVSLDSRPISSAARRLGCITTDKDDENQPINVCYCAFIPSFFSYHTDCPQIEEFGWPEATHLLAPATQYIRHEETLYTETPNDIVEA</sequence>
<dbReference type="OrthoDB" id="3755479at2759"/>
<dbReference type="Pfam" id="PF17389">
    <property type="entry name" value="Bac_rhamnosid6H"/>
    <property type="match status" value="1"/>
</dbReference>
<organism evidence="1 2">
    <name type="scientific">Didymella rabiei</name>
    <name type="common">Chickpea ascochyta blight fungus</name>
    <name type="synonym">Mycosphaerella rabiei</name>
    <dbReference type="NCBI Taxonomy" id="5454"/>
    <lineage>
        <taxon>Eukaryota</taxon>
        <taxon>Fungi</taxon>
        <taxon>Dikarya</taxon>
        <taxon>Ascomycota</taxon>
        <taxon>Pezizomycotina</taxon>
        <taxon>Dothideomycetes</taxon>
        <taxon>Pleosporomycetidae</taxon>
        <taxon>Pleosporales</taxon>
        <taxon>Pleosporineae</taxon>
        <taxon>Didymellaceae</taxon>
        <taxon>Ascochyta</taxon>
    </lineage>
</organism>
<protein>
    <submittedName>
        <fullName evidence="1">Hydrolase</fullName>
    </submittedName>
</protein>
<dbReference type="InterPro" id="IPR016007">
    <property type="entry name" value="Alpha_rhamnosid"/>
</dbReference>
<evidence type="ECO:0000313" key="1">
    <source>
        <dbReference type="EMBL" id="KZM26570.1"/>
    </source>
</evidence>
<gene>
    <name evidence="1" type="ORF">ST47_g2275</name>
</gene>
<evidence type="ECO:0000313" key="2">
    <source>
        <dbReference type="Proteomes" id="UP000076837"/>
    </source>
</evidence>
<dbReference type="STRING" id="5454.A0A163JST2"/>